<dbReference type="PANTHER" id="PTHR43394">
    <property type="entry name" value="ATP-DEPENDENT PERMEASE MDL1, MITOCHONDRIAL"/>
    <property type="match status" value="1"/>
</dbReference>
<evidence type="ECO:0008006" key="7">
    <source>
        <dbReference type="Google" id="ProtNLM"/>
    </source>
</evidence>
<dbReference type="Gene3D" id="1.20.1560.10">
    <property type="entry name" value="ABC transporter type 1, transmembrane domain"/>
    <property type="match status" value="1"/>
</dbReference>
<dbReference type="Proteomes" id="UP000054047">
    <property type="component" value="Unassembled WGS sequence"/>
</dbReference>
<evidence type="ECO:0000313" key="6">
    <source>
        <dbReference type="Proteomes" id="UP000054047"/>
    </source>
</evidence>
<reference evidence="5 6" key="1">
    <citation type="submission" date="2013-12" db="EMBL/GenBank/DDBJ databases">
        <title>Draft genome of the parsitic nematode Ancylostoma duodenale.</title>
        <authorList>
            <person name="Mitreva M."/>
        </authorList>
    </citation>
    <scope>NUCLEOTIDE SEQUENCE [LARGE SCALE GENOMIC DNA]</scope>
    <source>
        <strain evidence="5 6">Zhejiang</strain>
    </source>
</reference>
<name>A0A0C2BX29_9BILA</name>
<dbReference type="InterPro" id="IPR039421">
    <property type="entry name" value="Type_1_exporter"/>
</dbReference>
<dbReference type="GO" id="GO:0015421">
    <property type="term" value="F:ABC-type oligopeptide transporter activity"/>
    <property type="evidence" value="ECO:0007669"/>
    <property type="project" value="TreeGrafter"/>
</dbReference>
<dbReference type="InterPro" id="IPR036640">
    <property type="entry name" value="ABC1_TM_sf"/>
</dbReference>
<dbReference type="OrthoDB" id="6500128at2759"/>
<dbReference type="AlphaFoldDB" id="A0A0C2BX29"/>
<evidence type="ECO:0000256" key="4">
    <source>
        <dbReference type="ARBA" id="ARBA00023136"/>
    </source>
</evidence>
<dbReference type="EMBL" id="KN758807">
    <property type="protein sequence ID" value="KIH48528.1"/>
    <property type="molecule type" value="Genomic_DNA"/>
</dbReference>
<evidence type="ECO:0000256" key="3">
    <source>
        <dbReference type="ARBA" id="ARBA00022989"/>
    </source>
</evidence>
<accession>A0A0C2BX29</accession>
<proteinExistence type="predicted"/>
<gene>
    <name evidence="5" type="ORF">ANCDUO_21402</name>
</gene>
<keyword evidence="4" id="KW-0472">Membrane</keyword>
<dbReference type="InterPro" id="IPR027417">
    <property type="entry name" value="P-loop_NTPase"/>
</dbReference>
<evidence type="ECO:0000256" key="2">
    <source>
        <dbReference type="ARBA" id="ARBA00022692"/>
    </source>
</evidence>
<protein>
    <recommendedName>
        <fullName evidence="7">ABC transporter domain-containing protein</fullName>
    </recommendedName>
</protein>
<evidence type="ECO:0000256" key="1">
    <source>
        <dbReference type="ARBA" id="ARBA00004141"/>
    </source>
</evidence>
<organism evidence="5 6">
    <name type="scientific">Ancylostoma duodenale</name>
    <dbReference type="NCBI Taxonomy" id="51022"/>
    <lineage>
        <taxon>Eukaryota</taxon>
        <taxon>Metazoa</taxon>
        <taxon>Ecdysozoa</taxon>
        <taxon>Nematoda</taxon>
        <taxon>Chromadorea</taxon>
        <taxon>Rhabditida</taxon>
        <taxon>Rhabditina</taxon>
        <taxon>Rhabditomorpha</taxon>
        <taxon>Strongyloidea</taxon>
        <taxon>Ancylostomatidae</taxon>
        <taxon>Ancylostomatinae</taxon>
        <taxon>Ancylostoma</taxon>
    </lineage>
</organism>
<evidence type="ECO:0000313" key="5">
    <source>
        <dbReference type="EMBL" id="KIH48528.1"/>
    </source>
</evidence>
<keyword evidence="2" id="KW-0812">Transmembrane</keyword>
<feature type="non-terminal residue" evidence="5">
    <location>
        <position position="176"/>
    </location>
</feature>
<dbReference type="GO" id="GO:0005743">
    <property type="term" value="C:mitochondrial inner membrane"/>
    <property type="evidence" value="ECO:0007669"/>
    <property type="project" value="TreeGrafter"/>
</dbReference>
<dbReference type="GO" id="GO:0090374">
    <property type="term" value="P:oligopeptide export from mitochondrion"/>
    <property type="evidence" value="ECO:0007669"/>
    <property type="project" value="TreeGrafter"/>
</dbReference>
<dbReference type="Gene3D" id="3.40.50.300">
    <property type="entry name" value="P-loop containing nucleotide triphosphate hydrolases"/>
    <property type="match status" value="1"/>
</dbReference>
<dbReference type="PANTHER" id="PTHR43394:SF1">
    <property type="entry name" value="ATP-BINDING CASSETTE SUB-FAMILY B MEMBER 10, MITOCHONDRIAL"/>
    <property type="match status" value="1"/>
</dbReference>
<comment type="subcellular location">
    <subcellularLocation>
        <location evidence="1">Membrane</location>
        <topology evidence="1">Multi-pass membrane protein</topology>
    </subcellularLocation>
</comment>
<sequence length="176" mass="19678">MPLNEFSDVVWVYWYPEVVGDAYVGWTQWYPTLEECCILDTRDVVRQNLAVEIRTATLYCYLIRSAISANVAGLAVIYASVAFGDLVRSHFASRALYSIIDSCQEVKKGEAPVIVGSVDVRNVNFSYPSRPDVKMVQNLSLIVRNEQAVALVGASEGKSTVIQLLERFYDPDSDNI</sequence>
<keyword evidence="6" id="KW-1185">Reference proteome</keyword>
<dbReference type="GO" id="GO:0005524">
    <property type="term" value="F:ATP binding"/>
    <property type="evidence" value="ECO:0007669"/>
    <property type="project" value="InterPro"/>
</dbReference>
<dbReference type="SUPFAM" id="SSF52540">
    <property type="entry name" value="P-loop containing nucleoside triphosphate hydrolases"/>
    <property type="match status" value="1"/>
</dbReference>
<keyword evidence="3" id="KW-1133">Transmembrane helix</keyword>